<keyword evidence="1" id="KW-0472">Membrane</keyword>
<accession>A0A1Y3B516</accession>
<name>A0A1Y3B516_EURMA</name>
<feature type="transmembrane region" description="Helical" evidence="1">
    <location>
        <begin position="156"/>
        <end position="176"/>
    </location>
</feature>
<feature type="transmembrane region" description="Helical" evidence="1">
    <location>
        <begin position="12"/>
        <end position="35"/>
    </location>
</feature>
<dbReference type="EMBL" id="MUJZ01039729">
    <property type="protein sequence ID" value="OTF75920.1"/>
    <property type="molecule type" value="Genomic_DNA"/>
</dbReference>
<keyword evidence="1" id="KW-1133">Transmembrane helix</keyword>
<feature type="transmembrane region" description="Helical" evidence="1">
    <location>
        <begin position="128"/>
        <end position="150"/>
    </location>
</feature>
<keyword evidence="3" id="KW-1185">Reference proteome</keyword>
<keyword evidence="1" id="KW-0812">Transmembrane</keyword>
<sequence length="239" mass="28728">MILTFCSTTHFVWILILIFGDTWKISTIWTVFWFLIFQLNAYYICSVFFCIKAIYQYSAFIVIVQWYCIIKQRSLNRKFDEFYQKWKSQNLNDGQNVNHQHYQYYQFNNRYVNLIKEIKFMNDQVKRFLSILFMGIILLLTYLACLIFLVNLIPGYKYPYCCLFCNHLIILSIFIYNCSKIEQKNCSFLKLNRKCLDQFPMNPRQSHKLRELNNTLLERPPGFLLVNGVTITSNTFVTV</sequence>
<protein>
    <submittedName>
        <fullName evidence="2">Uncharacterized protein</fullName>
    </submittedName>
</protein>
<organism evidence="2 3">
    <name type="scientific">Euroglyphus maynei</name>
    <name type="common">Mayne's house dust mite</name>
    <dbReference type="NCBI Taxonomy" id="6958"/>
    <lineage>
        <taxon>Eukaryota</taxon>
        <taxon>Metazoa</taxon>
        <taxon>Ecdysozoa</taxon>
        <taxon>Arthropoda</taxon>
        <taxon>Chelicerata</taxon>
        <taxon>Arachnida</taxon>
        <taxon>Acari</taxon>
        <taxon>Acariformes</taxon>
        <taxon>Sarcoptiformes</taxon>
        <taxon>Astigmata</taxon>
        <taxon>Psoroptidia</taxon>
        <taxon>Analgoidea</taxon>
        <taxon>Pyroglyphidae</taxon>
        <taxon>Pyroglyphinae</taxon>
        <taxon>Euroglyphus</taxon>
    </lineage>
</organism>
<evidence type="ECO:0000313" key="3">
    <source>
        <dbReference type="Proteomes" id="UP000194236"/>
    </source>
</evidence>
<gene>
    <name evidence="2" type="ORF">BLA29_008720</name>
</gene>
<feature type="transmembrane region" description="Helical" evidence="1">
    <location>
        <begin position="41"/>
        <end position="69"/>
    </location>
</feature>
<dbReference type="OrthoDB" id="10545380at2759"/>
<evidence type="ECO:0000256" key="1">
    <source>
        <dbReference type="SAM" id="Phobius"/>
    </source>
</evidence>
<evidence type="ECO:0000313" key="2">
    <source>
        <dbReference type="EMBL" id="OTF75920.1"/>
    </source>
</evidence>
<proteinExistence type="predicted"/>
<dbReference type="Proteomes" id="UP000194236">
    <property type="component" value="Unassembled WGS sequence"/>
</dbReference>
<comment type="caution">
    <text evidence="2">The sequence shown here is derived from an EMBL/GenBank/DDBJ whole genome shotgun (WGS) entry which is preliminary data.</text>
</comment>
<dbReference type="AlphaFoldDB" id="A0A1Y3B516"/>
<reference evidence="2 3" key="1">
    <citation type="submission" date="2017-03" db="EMBL/GenBank/DDBJ databases">
        <title>Genome Survey of Euroglyphus maynei.</title>
        <authorList>
            <person name="Arlian L.G."/>
            <person name="Morgan M.S."/>
            <person name="Rider S.D."/>
        </authorList>
    </citation>
    <scope>NUCLEOTIDE SEQUENCE [LARGE SCALE GENOMIC DNA]</scope>
    <source>
        <strain evidence="2">Arlian Lab</strain>
        <tissue evidence="2">Whole body</tissue>
    </source>
</reference>